<dbReference type="KEGG" id="aid:CTZ23_13745"/>
<reference evidence="11 12" key="1">
    <citation type="submission" date="2020-02" db="EMBL/GenBank/DDBJ databases">
        <title>Tigecycline-resistant Acinetobacter species from pigs and migratory birds.</title>
        <authorList>
            <person name="Chen C."/>
            <person name="Sun J."/>
            <person name="Liao X.-P."/>
            <person name="Liu Y.-H."/>
        </authorList>
    </citation>
    <scope>NUCLEOTIDE SEQUENCE [LARGE SCALE GENOMIC DNA]</scope>
    <source>
        <strain evidence="11 12">C15_T</strain>
    </source>
</reference>
<evidence type="ECO:0000256" key="6">
    <source>
        <dbReference type="ARBA" id="ARBA00023002"/>
    </source>
</evidence>
<name>A0A2L2J5Y6_9GAMM</name>
<proteinExistence type="predicted"/>
<keyword evidence="3" id="KW-0227">DNA damage</keyword>
<reference evidence="10" key="2">
    <citation type="submission" date="2023-10" db="EMBL/GenBank/DDBJ databases">
        <authorList>
            <person name="Sykes E.M.E."/>
            <person name="Khan I.U.H."/>
            <person name="Kumar A."/>
        </authorList>
    </citation>
    <scope>NUCLEOTIDE SEQUENCE</scope>
    <source>
        <strain evidence="10">IK5</strain>
    </source>
</reference>
<dbReference type="PANTHER" id="PTHR31212:SF4">
    <property type="entry name" value="ALPHA-KETOGLUTARATE-DEPENDENT DIOXYGENASE ALKB HOMOLOG 3"/>
    <property type="match status" value="1"/>
</dbReference>
<keyword evidence="8" id="KW-0234">DNA repair</keyword>
<comment type="cofactor">
    <cofactor evidence="1">
        <name>Fe(2+)</name>
        <dbReference type="ChEBI" id="CHEBI:29033"/>
    </cofactor>
</comment>
<feature type="domain" description="Fe2OG dioxygenase" evidence="9">
    <location>
        <begin position="104"/>
        <end position="205"/>
    </location>
</feature>
<protein>
    <submittedName>
        <fullName evidence="11">Alpha-ketoglutarate-dependent dioxygenase AlkB</fullName>
    </submittedName>
</protein>
<dbReference type="Proteomes" id="UP000593812">
    <property type="component" value="Chromosome"/>
</dbReference>
<dbReference type="InterPro" id="IPR037151">
    <property type="entry name" value="AlkB-like_sf"/>
</dbReference>
<evidence type="ECO:0000256" key="4">
    <source>
        <dbReference type="ARBA" id="ARBA00022842"/>
    </source>
</evidence>
<dbReference type="GeneID" id="69467636"/>
<dbReference type="InterPro" id="IPR005123">
    <property type="entry name" value="Oxoglu/Fe-dep_dioxygenase_dom"/>
</dbReference>
<evidence type="ECO:0000256" key="5">
    <source>
        <dbReference type="ARBA" id="ARBA00022964"/>
    </source>
</evidence>
<dbReference type="PANTHER" id="PTHR31212">
    <property type="entry name" value="ALPHA-KETOGLUTARATE-DEPENDENT DIOXYGENASE ALKB HOMOLOG 3"/>
    <property type="match status" value="1"/>
</dbReference>
<keyword evidence="7" id="KW-0408">Iron</keyword>
<dbReference type="Proteomes" id="UP001284654">
    <property type="component" value="Unassembled WGS sequence"/>
</dbReference>
<keyword evidence="6" id="KW-0560">Oxidoreductase</keyword>
<evidence type="ECO:0000256" key="2">
    <source>
        <dbReference type="ARBA" id="ARBA00022723"/>
    </source>
</evidence>
<dbReference type="PROSITE" id="PS51471">
    <property type="entry name" value="FE2OG_OXY"/>
    <property type="match status" value="1"/>
</dbReference>
<dbReference type="EMBL" id="CP048654">
    <property type="protein sequence ID" value="QOW42537.1"/>
    <property type="molecule type" value="Genomic_DNA"/>
</dbReference>
<dbReference type="RefSeq" id="WP_016659661.1">
    <property type="nucleotide sequence ID" value="NZ_CAXNYR010000011.1"/>
</dbReference>
<gene>
    <name evidence="11" type="ORF">G0027_06530</name>
    <name evidence="10" type="ORF">MSG88_02020</name>
</gene>
<dbReference type="SUPFAM" id="SSF51197">
    <property type="entry name" value="Clavaminate synthase-like"/>
    <property type="match status" value="1"/>
</dbReference>
<sequence>MNLELFPPEPRQNLLPYEGIVQDYGLILSAEDSHAYLQQCLQQLAWQADEVTLFGKHYVTARKIAWYGDEYYQYRYSGSLKQAQRWHPALWQLKQQIEQIVGHPFNSCLANLYADGSQGLGWHSDDEPSLVASPGAETVIASLSLGATRKFSFKHKHSAAKVELLLQSGQLIVMRGQTQRYWKHSLPKSSRVVTPRINLTFRYFYPL</sequence>
<accession>A0A2L2J5Y6</accession>
<dbReference type="InterPro" id="IPR032854">
    <property type="entry name" value="ALKBH3"/>
</dbReference>
<dbReference type="InterPro" id="IPR027450">
    <property type="entry name" value="AlkB-like"/>
</dbReference>
<evidence type="ECO:0000259" key="9">
    <source>
        <dbReference type="PROSITE" id="PS51471"/>
    </source>
</evidence>
<evidence type="ECO:0000313" key="12">
    <source>
        <dbReference type="Proteomes" id="UP000593812"/>
    </source>
</evidence>
<dbReference type="GO" id="GO:0006307">
    <property type="term" value="P:DNA alkylation repair"/>
    <property type="evidence" value="ECO:0007669"/>
    <property type="project" value="InterPro"/>
</dbReference>
<organism evidence="11 12">
    <name type="scientific">Acinetobacter indicus</name>
    <dbReference type="NCBI Taxonomy" id="756892"/>
    <lineage>
        <taxon>Bacteria</taxon>
        <taxon>Pseudomonadati</taxon>
        <taxon>Pseudomonadota</taxon>
        <taxon>Gammaproteobacteria</taxon>
        <taxon>Moraxellales</taxon>
        <taxon>Moraxellaceae</taxon>
        <taxon>Acinetobacter</taxon>
    </lineage>
</organism>
<dbReference type="AlphaFoldDB" id="A0A2L2J5Y6"/>
<dbReference type="GO" id="GO:0016705">
    <property type="term" value="F:oxidoreductase activity, acting on paired donors, with incorporation or reduction of molecular oxygen"/>
    <property type="evidence" value="ECO:0007669"/>
    <property type="project" value="UniProtKB-ARBA"/>
</dbReference>
<evidence type="ECO:0000256" key="8">
    <source>
        <dbReference type="ARBA" id="ARBA00023204"/>
    </source>
</evidence>
<dbReference type="STRING" id="756892.GCA_001922645_00230"/>
<dbReference type="FunFam" id="2.60.120.590:FF:000004">
    <property type="entry name" value="DNA oxidative demethylase ALKBH2"/>
    <property type="match status" value="1"/>
</dbReference>
<dbReference type="GO" id="GO:0051213">
    <property type="term" value="F:dioxygenase activity"/>
    <property type="evidence" value="ECO:0007669"/>
    <property type="project" value="UniProtKB-KW"/>
</dbReference>
<dbReference type="Pfam" id="PF13532">
    <property type="entry name" value="2OG-FeII_Oxy_2"/>
    <property type="match status" value="1"/>
</dbReference>
<dbReference type="GO" id="GO:0046872">
    <property type="term" value="F:metal ion binding"/>
    <property type="evidence" value="ECO:0007669"/>
    <property type="project" value="UniProtKB-KW"/>
</dbReference>
<evidence type="ECO:0000256" key="7">
    <source>
        <dbReference type="ARBA" id="ARBA00023004"/>
    </source>
</evidence>
<evidence type="ECO:0000313" key="11">
    <source>
        <dbReference type="EMBL" id="QOW42537.1"/>
    </source>
</evidence>
<keyword evidence="4" id="KW-0460">Magnesium</keyword>
<keyword evidence="2" id="KW-0479">Metal-binding</keyword>
<dbReference type="GO" id="GO:0140097">
    <property type="term" value="F:catalytic activity, acting on DNA"/>
    <property type="evidence" value="ECO:0007669"/>
    <property type="project" value="UniProtKB-ARBA"/>
</dbReference>
<keyword evidence="5 11" id="KW-0223">Dioxygenase</keyword>
<evidence type="ECO:0000256" key="1">
    <source>
        <dbReference type="ARBA" id="ARBA00001954"/>
    </source>
</evidence>
<evidence type="ECO:0000256" key="3">
    <source>
        <dbReference type="ARBA" id="ARBA00022763"/>
    </source>
</evidence>
<dbReference type="GO" id="GO:0016787">
    <property type="term" value="F:hydrolase activity"/>
    <property type="evidence" value="ECO:0007669"/>
    <property type="project" value="UniProtKB-ARBA"/>
</dbReference>
<dbReference type="Gene3D" id="2.60.120.590">
    <property type="entry name" value="Alpha-ketoglutarate-dependent dioxygenase AlkB-like"/>
    <property type="match status" value="1"/>
</dbReference>
<evidence type="ECO:0000313" key="10">
    <source>
        <dbReference type="EMBL" id="MDV4314581.1"/>
    </source>
</evidence>
<dbReference type="GO" id="GO:0032451">
    <property type="term" value="F:demethylase activity"/>
    <property type="evidence" value="ECO:0007669"/>
    <property type="project" value="UniProtKB-ARBA"/>
</dbReference>
<dbReference type="EMBL" id="JAWJYY010000001">
    <property type="protein sequence ID" value="MDV4314581.1"/>
    <property type="molecule type" value="Genomic_DNA"/>
</dbReference>